<dbReference type="InterPro" id="IPR056884">
    <property type="entry name" value="NPHP3-like_N"/>
</dbReference>
<evidence type="ECO:0000259" key="4">
    <source>
        <dbReference type="Pfam" id="PF24883"/>
    </source>
</evidence>
<proteinExistence type="predicted"/>
<dbReference type="SUPFAM" id="SSF52540">
    <property type="entry name" value="P-loop containing nucleoside triphosphate hydrolases"/>
    <property type="match status" value="1"/>
</dbReference>
<feature type="domain" description="GPI inositol-deacylase winged helix" evidence="2">
    <location>
        <begin position="368"/>
        <end position="454"/>
    </location>
</feature>
<accession>A0A2I2F4K9</accession>
<feature type="domain" description="Nephrocystin 3-like N-terminal" evidence="4">
    <location>
        <begin position="90"/>
        <end position="258"/>
    </location>
</feature>
<reference evidence="5 6" key="1">
    <citation type="submission" date="2017-12" db="EMBL/GenBank/DDBJ databases">
        <authorList>
            <consortium name="DOE Joint Genome Institute"/>
            <person name="Haridas S."/>
            <person name="Kjaerbolling I."/>
            <person name="Vesth T.C."/>
            <person name="Frisvad J.C."/>
            <person name="Nybo J.L."/>
            <person name="Theobald S."/>
            <person name="Kuo A."/>
            <person name="Bowyer P."/>
            <person name="Matsuda Y."/>
            <person name="Mondo S."/>
            <person name="Lyhne E.K."/>
            <person name="Kogle M.E."/>
            <person name="Clum A."/>
            <person name="Lipzen A."/>
            <person name="Salamov A."/>
            <person name="Ngan C.Y."/>
            <person name="Daum C."/>
            <person name="Chiniquy J."/>
            <person name="Barry K."/>
            <person name="LaButti K."/>
            <person name="Simmons B.A."/>
            <person name="Magnuson J.K."/>
            <person name="Mortensen U.H."/>
            <person name="Larsen T.O."/>
            <person name="Grigoriev I.V."/>
            <person name="Baker S.E."/>
            <person name="Andersen M.R."/>
            <person name="Nordberg H.P."/>
            <person name="Cantor M.N."/>
            <person name="Hua S.X."/>
        </authorList>
    </citation>
    <scope>NUCLEOTIDE SEQUENCE [LARGE SCALE GENOMIC DNA]</scope>
    <source>
        <strain evidence="5 6">CBS 102.13</strain>
    </source>
</reference>
<dbReference type="EMBL" id="KZ559160">
    <property type="protein sequence ID" value="PLB35567.1"/>
    <property type="molecule type" value="Genomic_DNA"/>
</dbReference>
<dbReference type="InterPro" id="IPR054471">
    <property type="entry name" value="GPIID_WHD"/>
</dbReference>
<organism evidence="5 6">
    <name type="scientific">Aspergillus candidus</name>
    <dbReference type="NCBI Taxonomy" id="41067"/>
    <lineage>
        <taxon>Eukaryota</taxon>
        <taxon>Fungi</taxon>
        <taxon>Dikarya</taxon>
        <taxon>Ascomycota</taxon>
        <taxon>Pezizomycotina</taxon>
        <taxon>Eurotiomycetes</taxon>
        <taxon>Eurotiomycetidae</taxon>
        <taxon>Eurotiales</taxon>
        <taxon>Aspergillaceae</taxon>
        <taxon>Aspergillus</taxon>
        <taxon>Aspergillus subgen. Circumdati</taxon>
    </lineage>
</organism>
<evidence type="ECO:0000313" key="5">
    <source>
        <dbReference type="EMBL" id="PLB35567.1"/>
    </source>
</evidence>
<dbReference type="InterPro" id="IPR055497">
    <property type="entry name" value="DUF7069"/>
</dbReference>
<sequence length="632" mass="72667">MVDGIKESEAMCRNFIRVIDSEKLHTGLAEHKSQFRGVRKDTKQIYTALLKQNLEQKELKQQEKWDKFLAALFTSHYEDHKDRNQERIDGTCEWSTAHPLFTGWKESETSSLLWISADPGCGKSVLAKYLIDHVVPTTNDRTTCYFFFKADSSEQQSANNALCAIIRQLFLQRPALREVHQWASERYAIDGSQLINSFSSLWDILIKITSTESKQVVCILDALDECAGEDRPQLTQALDKLYRSERRKGTLKFLITSRPYAYVQREFQLLKNSLPTIHLSGEDDTEANKIEREINLVVQKRVEAIGGKLQLESHEQSFLQDQLLLIPNRTYLWVTLIFDMIENSLSYTNGKVRQIIETLPRTVDDAYERILNQSPDQAKARRLLHVVVGATRPLTVKEMRIALAVDLRLQKHGELDLEPEGRFATTVRNLCGLFVTIIDSKIYLLHQTAKEFLVPRIQPSALPDTSSATSATKFAGKEGHRMETGDHWRHSLLSIESNRILLEICLSYLLLDTFEHDAERDKTEGPNQHKKSINDRGEYDLLEYTAENWTIHFRNTMVPKEASLLPLARKLCDPQSPRLKVWLRRLTSALKQSESCFSKLGSPILMSENQNQNAQHCQWQQEGEATDWSICY</sequence>
<evidence type="ECO:0000259" key="2">
    <source>
        <dbReference type="Pfam" id="PF22939"/>
    </source>
</evidence>
<dbReference type="Gene3D" id="3.40.50.300">
    <property type="entry name" value="P-loop containing nucleotide triphosphate hydrolases"/>
    <property type="match status" value="1"/>
</dbReference>
<evidence type="ECO:0000256" key="1">
    <source>
        <dbReference type="ARBA" id="ARBA00022737"/>
    </source>
</evidence>
<dbReference type="STRING" id="41067.A0A2I2F4K9"/>
<feature type="domain" description="DUF7069" evidence="3">
    <location>
        <begin position="290"/>
        <end position="349"/>
    </location>
</feature>
<dbReference type="InterPro" id="IPR027417">
    <property type="entry name" value="P-loop_NTPase"/>
</dbReference>
<dbReference type="Pfam" id="PF24883">
    <property type="entry name" value="NPHP3_N"/>
    <property type="match status" value="1"/>
</dbReference>
<keyword evidence="6" id="KW-1185">Reference proteome</keyword>
<protein>
    <submittedName>
        <fullName evidence="5">Uncharacterized protein</fullName>
    </submittedName>
</protein>
<dbReference type="Pfam" id="PF22939">
    <property type="entry name" value="WHD_GPIID"/>
    <property type="match status" value="1"/>
</dbReference>
<dbReference type="GeneID" id="36523947"/>
<name>A0A2I2F4K9_ASPCN</name>
<keyword evidence="1" id="KW-0677">Repeat</keyword>
<dbReference type="PANTHER" id="PTHR10039">
    <property type="entry name" value="AMELOGENIN"/>
    <property type="match status" value="1"/>
</dbReference>
<dbReference type="RefSeq" id="XP_024669579.1">
    <property type="nucleotide sequence ID" value="XM_024816787.1"/>
</dbReference>
<evidence type="ECO:0000313" key="6">
    <source>
        <dbReference type="Proteomes" id="UP000234585"/>
    </source>
</evidence>
<evidence type="ECO:0000259" key="3">
    <source>
        <dbReference type="Pfam" id="PF23239"/>
    </source>
</evidence>
<dbReference type="Pfam" id="PF23239">
    <property type="entry name" value="DUF7069"/>
    <property type="match status" value="1"/>
</dbReference>
<gene>
    <name evidence="5" type="ORF">BDW47DRAFT_127956</name>
</gene>
<dbReference type="Proteomes" id="UP000234585">
    <property type="component" value="Unassembled WGS sequence"/>
</dbReference>
<dbReference type="OrthoDB" id="20872at2759"/>
<dbReference type="AlphaFoldDB" id="A0A2I2F4K9"/>